<dbReference type="KEGG" id="cre:CHLRE_10g463350v5"/>
<gene>
    <name evidence="3" type="ORF">CHLRE_10g463350v5</name>
</gene>
<name>A8I1E4_CHLRE</name>
<evidence type="ECO:0000256" key="2">
    <source>
        <dbReference type="SAM" id="SignalP"/>
    </source>
</evidence>
<dbReference type="STRING" id="3055.A8I1E4"/>
<dbReference type="PANTHER" id="PTHR34403">
    <property type="entry name" value="TOL-PAL SYSTEM PROTEIN TOLA"/>
    <property type="match status" value="1"/>
</dbReference>
<dbReference type="OMA" id="TWVTNST"/>
<dbReference type="InterPro" id="IPR050972">
    <property type="entry name" value="SDr-like"/>
</dbReference>
<dbReference type="GeneID" id="5723985"/>
<keyword evidence="4" id="KW-1185">Reference proteome</keyword>
<feature type="compositionally biased region" description="Pro residues" evidence="1">
    <location>
        <begin position="369"/>
        <end position="392"/>
    </location>
</feature>
<dbReference type="ProMEX" id="A8I1E4"/>
<proteinExistence type="predicted"/>
<feature type="chain" id="PRO_5014297444" evidence="2">
    <location>
        <begin position="24"/>
        <end position="398"/>
    </location>
</feature>
<feature type="signal peptide" evidence="2">
    <location>
        <begin position="1"/>
        <end position="23"/>
    </location>
</feature>
<sequence>MAATRFLLAAGFVLLALTSSVSAVIAPSSSSVALLKEASFNSATAYANIKKALPMAKEVSLALTAADLKGMTALVLNARPGVEAVLNASVTAKASAGFYKAVGDWVRKGNTLVLVNGAVGGFKPVIEKFMKKSQACVGVQLAANRTTKFTLRYRQDPYTALAATWVTNSTEVPAGLQCQKGSGRPVMTSANTNGVSSIHQFAAGQGTIVFLAASFEGATVKTIFTDALYAAIANTPIPTPSPTPSPKASPSPTPTPSPTPSPKASPSPSPSPKASPSPSPTPSPKASPSPSPTPSPKASPSPSPSPKASPSPTPSPKASPSPTPSPKASPSPSPSPSTSPKVSPTPSPAGTAPKPAPTPSPSPTKKNKPPPPEDAPPPAEMPPPMEDSAPPPPKKKTG</sequence>
<dbReference type="EMBL" id="CM008971">
    <property type="protein sequence ID" value="PNW78074.1"/>
    <property type="molecule type" value="Genomic_DNA"/>
</dbReference>
<evidence type="ECO:0000313" key="3">
    <source>
        <dbReference type="EMBL" id="PNW78074.1"/>
    </source>
</evidence>
<organism evidence="3 4">
    <name type="scientific">Chlamydomonas reinhardtii</name>
    <name type="common">Chlamydomonas smithii</name>
    <dbReference type="NCBI Taxonomy" id="3055"/>
    <lineage>
        <taxon>Eukaryota</taxon>
        <taxon>Viridiplantae</taxon>
        <taxon>Chlorophyta</taxon>
        <taxon>core chlorophytes</taxon>
        <taxon>Chlorophyceae</taxon>
        <taxon>CS clade</taxon>
        <taxon>Chlamydomonadales</taxon>
        <taxon>Chlamydomonadaceae</taxon>
        <taxon>Chlamydomonas</taxon>
    </lineage>
</organism>
<protein>
    <submittedName>
        <fullName evidence="3">Uncharacterized protein</fullName>
    </submittedName>
</protein>
<reference evidence="3 4" key="1">
    <citation type="journal article" date="2007" name="Science">
        <title>The Chlamydomonas genome reveals the evolution of key animal and plant functions.</title>
        <authorList>
            <person name="Merchant S.S."/>
            <person name="Prochnik S.E."/>
            <person name="Vallon O."/>
            <person name="Harris E.H."/>
            <person name="Karpowicz S.J."/>
            <person name="Witman G.B."/>
            <person name="Terry A."/>
            <person name="Salamov A."/>
            <person name="Fritz-Laylin L.K."/>
            <person name="Marechal-Drouard L."/>
            <person name="Marshall W.F."/>
            <person name="Qu L.H."/>
            <person name="Nelson D.R."/>
            <person name="Sanderfoot A.A."/>
            <person name="Spalding M.H."/>
            <person name="Kapitonov V.V."/>
            <person name="Ren Q."/>
            <person name="Ferris P."/>
            <person name="Lindquist E."/>
            <person name="Shapiro H."/>
            <person name="Lucas S.M."/>
            <person name="Grimwood J."/>
            <person name="Schmutz J."/>
            <person name="Cardol P."/>
            <person name="Cerutti H."/>
            <person name="Chanfreau G."/>
            <person name="Chen C.L."/>
            <person name="Cognat V."/>
            <person name="Croft M.T."/>
            <person name="Dent R."/>
            <person name="Dutcher S."/>
            <person name="Fernandez E."/>
            <person name="Fukuzawa H."/>
            <person name="Gonzalez-Ballester D."/>
            <person name="Gonzalez-Halphen D."/>
            <person name="Hallmann A."/>
            <person name="Hanikenne M."/>
            <person name="Hippler M."/>
            <person name="Inwood W."/>
            <person name="Jabbari K."/>
            <person name="Kalanon M."/>
            <person name="Kuras R."/>
            <person name="Lefebvre P.A."/>
            <person name="Lemaire S.D."/>
            <person name="Lobanov A.V."/>
            <person name="Lohr M."/>
            <person name="Manuell A."/>
            <person name="Meier I."/>
            <person name="Mets L."/>
            <person name="Mittag M."/>
            <person name="Mittelmeier T."/>
            <person name="Moroney J.V."/>
            <person name="Moseley J."/>
            <person name="Napoli C."/>
            <person name="Nedelcu A.M."/>
            <person name="Niyogi K."/>
            <person name="Novoselov S.V."/>
            <person name="Paulsen I.T."/>
            <person name="Pazour G."/>
            <person name="Purton S."/>
            <person name="Ral J.P."/>
            <person name="Riano-Pachon D.M."/>
            <person name="Riekhof W."/>
            <person name="Rymarquis L."/>
            <person name="Schroda M."/>
            <person name="Stern D."/>
            <person name="Umen J."/>
            <person name="Willows R."/>
            <person name="Wilson N."/>
            <person name="Zimmer S.L."/>
            <person name="Allmer J."/>
            <person name="Balk J."/>
            <person name="Bisova K."/>
            <person name="Chen C.J."/>
            <person name="Elias M."/>
            <person name="Gendler K."/>
            <person name="Hauser C."/>
            <person name="Lamb M.R."/>
            <person name="Ledford H."/>
            <person name="Long J.C."/>
            <person name="Minagawa J."/>
            <person name="Page M.D."/>
            <person name="Pan J."/>
            <person name="Pootakham W."/>
            <person name="Roje S."/>
            <person name="Rose A."/>
            <person name="Stahlberg E."/>
            <person name="Terauchi A.M."/>
            <person name="Yang P."/>
            <person name="Ball S."/>
            <person name="Bowler C."/>
            <person name="Dieckmann C.L."/>
            <person name="Gladyshev V.N."/>
            <person name="Green P."/>
            <person name="Jorgensen R."/>
            <person name="Mayfield S."/>
            <person name="Mueller-Roeber B."/>
            <person name="Rajamani S."/>
            <person name="Sayre R.T."/>
            <person name="Brokstein P."/>
            <person name="Dubchak I."/>
            <person name="Goodstein D."/>
            <person name="Hornick L."/>
            <person name="Huang Y.W."/>
            <person name="Jhaveri J."/>
            <person name="Luo Y."/>
            <person name="Martinez D."/>
            <person name="Ngau W.C."/>
            <person name="Otillar B."/>
            <person name="Poliakov A."/>
            <person name="Porter A."/>
            <person name="Szajkowski L."/>
            <person name="Werner G."/>
            <person name="Zhou K."/>
            <person name="Grigoriev I.V."/>
            <person name="Rokhsar D.S."/>
            <person name="Grossman A.R."/>
        </authorList>
    </citation>
    <scope>NUCLEOTIDE SEQUENCE [LARGE SCALE GENOMIC DNA]</scope>
    <source>
        <strain evidence="4">CC-503</strain>
    </source>
</reference>
<dbReference type="PANTHER" id="PTHR34403:SF14">
    <property type="entry name" value="OS05G0225800 PROTEIN"/>
    <property type="match status" value="1"/>
</dbReference>
<dbReference type="InParanoid" id="A8I1E4"/>
<dbReference type="Proteomes" id="UP000006906">
    <property type="component" value="Chromosome 10"/>
</dbReference>
<dbReference type="Gramene" id="PNW78074">
    <property type="protein sequence ID" value="PNW78074"/>
    <property type="gene ID" value="CHLRE_10g463350v5"/>
</dbReference>
<feature type="compositionally biased region" description="Pro residues" evidence="1">
    <location>
        <begin position="237"/>
        <end position="347"/>
    </location>
</feature>
<accession>A8I1E4</accession>
<evidence type="ECO:0000256" key="1">
    <source>
        <dbReference type="SAM" id="MobiDB-lite"/>
    </source>
</evidence>
<evidence type="ECO:0000313" key="4">
    <source>
        <dbReference type="Proteomes" id="UP000006906"/>
    </source>
</evidence>
<dbReference type="PaxDb" id="3055-EDP08104"/>
<keyword evidence="2" id="KW-0732">Signal</keyword>
<dbReference type="AlphaFoldDB" id="A8I1E4"/>
<dbReference type="RefSeq" id="XP_001698611.1">
    <property type="nucleotide sequence ID" value="XM_001698559.2"/>
</dbReference>
<feature type="region of interest" description="Disordered" evidence="1">
    <location>
        <begin position="237"/>
        <end position="398"/>
    </location>
</feature>
<dbReference type="HOGENOM" id="CLU_693282_0_0_1"/>